<gene>
    <name evidence="1" type="ORF">J5N97_016581</name>
</gene>
<dbReference type="PANTHER" id="PTHR33384:SF27">
    <property type="entry name" value="OS05G0102500 PROTEIN"/>
    <property type="match status" value="1"/>
</dbReference>
<protein>
    <submittedName>
        <fullName evidence="1">Uncharacterized protein</fullName>
    </submittedName>
</protein>
<accession>A0A9D5CJN3</accession>
<keyword evidence="2" id="KW-1185">Reference proteome</keyword>
<name>A0A9D5CJN3_9LILI</name>
<organism evidence="1 2">
    <name type="scientific">Dioscorea zingiberensis</name>
    <dbReference type="NCBI Taxonomy" id="325984"/>
    <lineage>
        <taxon>Eukaryota</taxon>
        <taxon>Viridiplantae</taxon>
        <taxon>Streptophyta</taxon>
        <taxon>Embryophyta</taxon>
        <taxon>Tracheophyta</taxon>
        <taxon>Spermatophyta</taxon>
        <taxon>Magnoliopsida</taxon>
        <taxon>Liliopsida</taxon>
        <taxon>Dioscoreales</taxon>
        <taxon>Dioscoreaceae</taxon>
        <taxon>Dioscorea</taxon>
    </lineage>
</organism>
<proteinExistence type="predicted"/>
<reference evidence="1" key="1">
    <citation type="submission" date="2021-03" db="EMBL/GenBank/DDBJ databases">
        <authorList>
            <person name="Li Z."/>
            <person name="Yang C."/>
        </authorList>
    </citation>
    <scope>NUCLEOTIDE SEQUENCE</scope>
    <source>
        <strain evidence="1">Dzin_1.0</strain>
        <tissue evidence="1">Leaf</tissue>
    </source>
</reference>
<reference evidence="1" key="2">
    <citation type="journal article" date="2022" name="Hortic Res">
        <title>The genome of Dioscorea zingiberensis sheds light on the biosynthesis, origin and evolution of the medicinally important diosgenin saponins.</title>
        <authorList>
            <person name="Li Y."/>
            <person name="Tan C."/>
            <person name="Li Z."/>
            <person name="Guo J."/>
            <person name="Li S."/>
            <person name="Chen X."/>
            <person name="Wang C."/>
            <person name="Dai X."/>
            <person name="Yang H."/>
            <person name="Song W."/>
            <person name="Hou L."/>
            <person name="Xu J."/>
            <person name="Tong Z."/>
            <person name="Xu A."/>
            <person name="Yuan X."/>
            <person name="Wang W."/>
            <person name="Yang Q."/>
            <person name="Chen L."/>
            <person name="Sun Z."/>
            <person name="Wang K."/>
            <person name="Pan B."/>
            <person name="Chen J."/>
            <person name="Bao Y."/>
            <person name="Liu F."/>
            <person name="Qi X."/>
            <person name="Gang D.R."/>
            <person name="Wen J."/>
            <person name="Li J."/>
        </authorList>
    </citation>
    <scope>NUCLEOTIDE SEQUENCE</scope>
    <source>
        <strain evidence="1">Dzin_1.0</strain>
    </source>
</reference>
<dbReference type="Proteomes" id="UP001085076">
    <property type="component" value="Miscellaneous, Linkage group lg04"/>
</dbReference>
<evidence type="ECO:0000313" key="2">
    <source>
        <dbReference type="Proteomes" id="UP001085076"/>
    </source>
</evidence>
<dbReference type="PANTHER" id="PTHR33384">
    <property type="entry name" value="EXPRESSED PROTEIN"/>
    <property type="match status" value="1"/>
</dbReference>
<sequence>MENLPLRYGQVHHELIVSSANRAEILCPEPRRPKRIPFLLEGYGRISPKPKSILPVSRRESALDVLDTILNKEEYDENDLDSSNQVSFFCGSPPSRTSNPVVNDAQFVKQTLSAVASPSEFHYDMKPRARSKRGSPTCGSSLDVNPKLRIEGFACRSPAFA</sequence>
<comment type="caution">
    <text evidence="1">The sequence shown here is derived from an EMBL/GenBank/DDBJ whole genome shotgun (WGS) entry which is preliminary data.</text>
</comment>
<dbReference type="OrthoDB" id="1917254at2759"/>
<dbReference type="EMBL" id="JAGGNH010000004">
    <property type="protein sequence ID" value="KAJ0974616.1"/>
    <property type="molecule type" value="Genomic_DNA"/>
</dbReference>
<dbReference type="AlphaFoldDB" id="A0A9D5CJN3"/>
<evidence type="ECO:0000313" key="1">
    <source>
        <dbReference type="EMBL" id="KAJ0974616.1"/>
    </source>
</evidence>